<dbReference type="EMBL" id="OY882858">
    <property type="protein sequence ID" value="CAK6432507.1"/>
    <property type="molecule type" value="Genomic_DNA"/>
</dbReference>
<reference evidence="1" key="1">
    <citation type="submission" date="2023-12" db="EMBL/GenBank/DDBJ databases">
        <authorList>
            <person name="Brown T."/>
        </authorList>
    </citation>
    <scope>NUCLEOTIDE SEQUENCE</scope>
</reference>
<evidence type="ECO:0000313" key="1">
    <source>
        <dbReference type="EMBL" id="CAK6432507.1"/>
    </source>
</evidence>
<sequence>MDGHGTRMGRGRIVCEGTECARQAVGIVNWRPWRMYLESQGARRRSHSRGRGGGRGHAYRCGHRKPAGAQFAALRKADLHKGLASPLDEWDLGETQRAHPFEWKLRFSGDRERWLRQGLLGHACACARVLMCMLGCLSDLAVVGLRRKHSFLQWQEQG</sequence>
<name>A0ABN9Z8I9_PIPNA</name>
<organism evidence="1 2">
    <name type="scientific">Pipistrellus nathusii</name>
    <name type="common">Nathusius' pipistrelle</name>
    <dbReference type="NCBI Taxonomy" id="59473"/>
    <lineage>
        <taxon>Eukaryota</taxon>
        <taxon>Metazoa</taxon>
        <taxon>Chordata</taxon>
        <taxon>Craniata</taxon>
        <taxon>Vertebrata</taxon>
        <taxon>Euteleostomi</taxon>
        <taxon>Mammalia</taxon>
        <taxon>Eutheria</taxon>
        <taxon>Laurasiatheria</taxon>
        <taxon>Chiroptera</taxon>
        <taxon>Yangochiroptera</taxon>
        <taxon>Vespertilionidae</taxon>
        <taxon>Pipistrellus</taxon>
    </lineage>
</organism>
<protein>
    <submittedName>
        <fullName evidence="1">Uncharacterized protein</fullName>
    </submittedName>
</protein>
<gene>
    <name evidence="1" type="ORF">MPIPNATIZW_LOCUS813</name>
</gene>
<proteinExistence type="predicted"/>
<dbReference type="Proteomes" id="UP001314169">
    <property type="component" value="Chromosome 1"/>
</dbReference>
<evidence type="ECO:0000313" key="2">
    <source>
        <dbReference type="Proteomes" id="UP001314169"/>
    </source>
</evidence>
<keyword evidence="2" id="KW-1185">Reference proteome</keyword>
<accession>A0ABN9Z8I9</accession>